<proteinExistence type="predicted"/>
<sequence length="382" mass="43003">MNLNDVYINRTAHYFPNNPVSNDEMEDYLGYINGKPSKSRRIVLRNNAITNRYYALEKGGKITHTNAQLTAEAIKELFKQDPGGIKNVDVLSCGTSSPDQMMPSHAVMVHGWLPELGSIEVVSPAGVCCAGMHALKYAYMSVKTGDAATAVATGSERFSASLVANQFEDEVHKLEALEENPYISFDKEFLRWMLSDGASAFLISNKKNEEGLSLKIEWMEGISYADHMEACMYMGAEKQEDGHLKSFLEFNHEELNEKSVLSIKQDVKLLSPNIVPLGGKLLPELFERRGLNPDDITWYLPHMSSNFFKDKIYDEHIKLGHHIPYEKWFVNLSRVGNVGAASVYFMVDELFNSGQLKKGDKVFLLVPESSRFSYMYALLTVV</sequence>
<gene>
    <name evidence="4" type="ORF">SAMN04487894_103292</name>
</gene>
<keyword evidence="5" id="KW-1185">Reference proteome</keyword>
<keyword evidence="2" id="KW-0012">Acyltransferase</keyword>
<dbReference type="NCBIfam" id="NF005293">
    <property type="entry name" value="PRK06816.1"/>
    <property type="match status" value="1"/>
</dbReference>
<dbReference type="Proteomes" id="UP000198757">
    <property type="component" value="Unassembled WGS sequence"/>
</dbReference>
<dbReference type="RefSeq" id="WP_176954348.1">
    <property type="nucleotide sequence ID" value="NZ_FMZO01000003.1"/>
</dbReference>
<dbReference type="PANTHER" id="PTHR34069">
    <property type="entry name" value="3-OXOACYL-[ACYL-CARRIER-PROTEIN] SYNTHASE 3"/>
    <property type="match status" value="1"/>
</dbReference>
<dbReference type="InterPro" id="IPR016039">
    <property type="entry name" value="Thiolase-like"/>
</dbReference>
<dbReference type="Pfam" id="PF08541">
    <property type="entry name" value="ACP_syn_III_C"/>
    <property type="match status" value="1"/>
</dbReference>
<feature type="domain" description="Beta-ketoacyl-[acyl-carrier-protein] synthase III C-terminal" evidence="3">
    <location>
        <begin position="287"/>
        <end position="365"/>
    </location>
</feature>
<evidence type="ECO:0000313" key="4">
    <source>
        <dbReference type="EMBL" id="SDC67810.1"/>
    </source>
</evidence>
<name>A0A1G6NIL8_NIADE</name>
<accession>A0A1G6NIL8</accession>
<dbReference type="GO" id="GO:0016746">
    <property type="term" value="F:acyltransferase activity"/>
    <property type="evidence" value="ECO:0007669"/>
    <property type="project" value="UniProtKB-KW"/>
</dbReference>
<dbReference type="EMBL" id="FMZO01000003">
    <property type="protein sequence ID" value="SDC67810.1"/>
    <property type="molecule type" value="Genomic_DNA"/>
</dbReference>
<evidence type="ECO:0000259" key="3">
    <source>
        <dbReference type="Pfam" id="PF08541"/>
    </source>
</evidence>
<evidence type="ECO:0000313" key="5">
    <source>
        <dbReference type="Proteomes" id="UP000198757"/>
    </source>
</evidence>
<dbReference type="STRING" id="1285928.SAMN04487894_103292"/>
<dbReference type="AlphaFoldDB" id="A0A1G6NIL8"/>
<evidence type="ECO:0000256" key="1">
    <source>
        <dbReference type="ARBA" id="ARBA00022679"/>
    </source>
</evidence>
<dbReference type="SUPFAM" id="SSF53901">
    <property type="entry name" value="Thiolase-like"/>
    <property type="match status" value="1"/>
</dbReference>
<dbReference type="CDD" id="cd00827">
    <property type="entry name" value="init_cond_enzymes"/>
    <property type="match status" value="1"/>
</dbReference>
<protein>
    <submittedName>
        <fullName evidence="4">3-oxoacyl-[acyl-carrier-protein] synthase-3</fullName>
    </submittedName>
</protein>
<dbReference type="GO" id="GO:0044550">
    <property type="term" value="P:secondary metabolite biosynthetic process"/>
    <property type="evidence" value="ECO:0007669"/>
    <property type="project" value="TreeGrafter"/>
</dbReference>
<organism evidence="4 5">
    <name type="scientific">Niabella drilacis (strain DSM 25811 / CCM 8410 / CCUG 62505 / LMG 26954 / E90)</name>
    <dbReference type="NCBI Taxonomy" id="1285928"/>
    <lineage>
        <taxon>Bacteria</taxon>
        <taxon>Pseudomonadati</taxon>
        <taxon>Bacteroidota</taxon>
        <taxon>Chitinophagia</taxon>
        <taxon>Chitinophagales</taxon>
        <taxon>Chitinophagaceae</taxon>
        <taxon>Niabella</taxon>
    </lineage>
</organism>
<keyword evidence="1" id="KW-0808">Transferase</keyword>
<dbReference type="PANTHER" id="PTHR34069:SF2">
    <property type="entry name" value="BETA-KETOACYL-[ACYL-CARRIER-PROTEIN] SYNTHASE III"/>
    <property type="match status" value="1"/>
</dbReference>
<reference evidence="5" key="1">
    <citation type="submission" date="2016-10" db="EMBL/GenBank/DDBJ databases">
        <authorList>
            <person name="Varghese N."/>
            <person name="Submissions S."/>
        </authorList>
    </citation>
    <scope>NUCLEOTIDE SEQUENCE [LARGE SCALE GENOMIC DNA]</scope>
    <source>
        <strain evidence="5">DSM 25811 / CCM 8410 / LMG 26954 / E90</strain>
    </source>
</reference>
<dbReference type="InterPro" id="IPR013747">
    <property type="entry name" value="ACP_syn_III_C"/>
</dbReference>
<dbReference type="Gene3D" id="3.40.47.10">
    <property type="match status" value="2"/>
</dbReference>
<evidence type="ECO:0000256" key="2">
    <source>
        <dbReference type="ARBA" id="ARBA00023315"/>
    </source>
</evidence>